<reference evidence="2 3" key="1">
    <citation type="journal article" date="2016" name="ISME J.">
        <title>Chasing the elusive Euryarchaeota class WSA2: genomes reveal a uniquely fastidious methyl-reducing methanogen.</title>
        <authorList>
            <person name="Nobu M.K."/>
            <person name="Narihiro T."/>
            <person name="Kuroda K."/>
            <person name="Mei R."/>
            <person name="Liu W.T."/>
        </authorList>
    </citation>
    <scope>NUCLEOTIDE SEQUENCE [LARGE SCALE GENOMIC DNA]</scope>
    <source>
        <strain evidence="2">U1lsi0528_Bin055</strain>
    </source>
</reference>
<dbReference type="SUPFAM" id="SSF55681">
    <property type="entry name" value="Class II aaRS and biotin synthetases"/>
    <property type="match status" value="1"/>
</dbReference>
<dbReference type="CDD" id="cd16443">
    <property type="entry name" value="LplA"/>
    <property type="match status" value="1"/>
</dbReference>
<evidence type="ECO:0000313" key="2">
    <source>
        <dbReference type="EMBL" id="KYC53237.1"/>
    </source>
</evidence>
<dbReference type="Proteomes" id="UP000075398">
    <property type="component" value="Unassembled WGS sequence"/>
</dbReference>
<evidence type="ECO:0000259" key="1">
    <source>
        <dbReference type="PROSITE" id="PS51733"/>
    </source>
</evidence>
<keyword evidence="2" id="KW-0548">Nucleotidyltransferase</keyword>
<evidence type="ECO:0000313" key="3">
    <source>
        <dbReference type="Proteomes" id="UP000075398"/>
    </source>
</evidence>
<feature type="domain" description="BPL/LPL catalytic" evidence="1">
    <location>
        <begin position="29"/>
        <end position="217"/>
    </location>
</feature>
<comment type="caution">
    <text evidence="2">The sequence shown here is derived from an EMBL/GenBank/DDBJ whole genome shotgun (WGS) entry which is preliminary data.</text>
</comment>
<proteinExistence type="predicted"/>
<accession>A0A150J7P1</accession>
<keyword evidence="2" id="KW-0808">Transferase</keyword>
<name>A0A150J7P1_9EURY</name>
<dbReference type="AlphaFoldDB" id="A0A150J7P1"/>
<sequence length="246" mass="28240">MIWRFIELKELDPLMAIALEEVGLEYVQRTNIPIIRFWRWDKKAVSIGRFQILQDEVNIDKCNAEKILMLRRLSGGGAVFNSPGEIVYSVIAPYTVIPKDIGISYTHIFSWIIKGLKDIGINSYIESQSNINVNGKKISGNCKLNKIDVSMQHGTILYEVDESDIFSYLTVHTTGASGGTKSIYRPITCIKNHKDISYFDAYTKIKNAFLNDKKFEVSNWTSDEMKMAEELIEKKYKKNEWTFTQG</sequence>
<protein>
    <submittedName>
        <fullName evidence="2">Lipoate-protein ligase A subunit 1</fullName>
        <ecNumber evidence="2">2.7.7.63</ecNumber>
    </submittedName>
</protein>
<dbReference type="EMBL" id="LNGC01000008">
    <property type="protein sequence ID" value="KYC53237.1"/>
    <property type="molecule type" value="Genomic_DNA"/>
</dbReference>
<dbReference type="EC" id="2.7.7.63" evidence="2"/>
<dbReference type="GO" id="GO:0016874">
    <property type="term" value="F:ligase activity"/>
    <property type="evidence" value="ECO:0007669"/>
    <property type="project" value="UniProtKB-KW"/>
</dbReference>
<dbReference type="InterPro" id="IPR050664">
    <property type="entry name" value="Octanoyltrans_LipM/LipL"/>
</dbReference>
<dbReference type="PANTHER" id="PTHR43679:SF2">
    <property type="entry name" value="OCTANOYL-[GCVH]:PROTEIN N-OCTANOYLTRANSFERASE"/>
    <property type="match status" value="1"/>
</dbReference>
<dbReference type="PATRIC" id="fig|1705409.3.peg.359"/>
<dbReference type="Gene3D" id="3.30.930.10">
    <property type="entry name" value="Bira Bifunctional Protein, Domain 2"/>
    <property type="match status" value="1"/>
</dbReference>
<dbReference type="Pfam" id="PF21948">
    <property type="entry name" value="LplA-B_cat"/>
    <property type="match status" value="1"/>
</dbReference>
<dbReference type="GO" id="GO:0016779">
    <property type="term" value="F:nucleotidyltransferase activity"/>
    <property type="evidence" value="ECO:0007669"/>
    <property type="project" value="UniProtKB-KW"/>
</dbReference>
<keyword evidence="2" id="KW-0436">Ligase</keyword>
<dbReference type="InterPro" id="IPR045864">
    <property type="entry name" value="aa-tRNA-synth_II/BPL/LPL"/>
</dbReference>
<gene>
    <name evidence="2" type="primary">lplA_1</name>
    <name evidence="2" type="ORF">AMQ22_00348</name>
</gene>
<organism evidence="2 3">
    <name type="scientific">Candidatus Methanofastidiosum methylothiophilum</name>
    <dbReference type="NCBI Taxonomy" id="1705564"/>
    <lineage>
        <taxon>Archaea</taxon>
        <taxon>Methanobacteriati</taxon>
        <taxon>Methanobacteriota</taxon>
        <taxon>Stenosarchaea group</taxon>
        <taxon>Candidatus Methanofastidiosia</taxon>
        <taxon>Candidatus Methanofastidiosales</taxon>
        <taxon>Candidatus Methanofastidiosaceae</taxon>
        <taxon>Candidatus Methanofastidiosum</taxon>
    </lineage>
</organism>
<dbReference type="InterPro" id="IPR004143">
    <property type="entry name" value="BPL_LPL_catalytic"/>
</dbReference>
<dbReference type="PANTHER" id="PTHR43679">
    <property type="entry name" value="OCTANOYLTRANSFERASE LIPM-RELATED"/>
    <property type="match status" value="1"/>
</dbReference>
<dbReference type="PROSITE" id="PS51733">
    <property type="entry name" value="BPL_LPL_CATALYTIC"/>
    <property type="match status" value="1"/>
</dbReference>